<evidence type="ECO:0000313" key="2">
    <source>
        <dbReference type="EMBL" id="CAE1288286.1"/>
    </source>
</evidence>
<feature type="transmembrane region" description="Helical" evidence="1">
    <location>
        <begin position="20"/>
        <end position="40"/>
    </location>
</feature>
<gene>
    <name evidence="2" type="ORF">SPHA_47025</name>
</gene>
<dbReference type="Proteomes" id="UP000597762">
    <property type="component" value="Unassembled WGS sequence"/>
</dbReference>
<sequence length="163" mass="18786">MNSTFLFSSLHTTFLPNIATYLAFLLSIFSFHHLYFSLFFPTSEPFFSSLHLHFSLFSSQHPHLSHISSPHYHLFLFPPPLSLHSTPHESLISYIPFDLSFISLSPSHILSPTSLPLFSPFSPTLYFNPFFILCSFLFISSYFSFFLLLSHSNLQLPSFPLKI</sequence>
<dbReference type="EMBL" id="CAHIKZ030002523">
    <property type="protein sequence ID" value="CAE1288286.1"/>
    <property type="molecule type" value="Genomic_DNA"/>
</dbReference>
<reference evidence="2" key="1">
    <citation type="submission" date="2021-01" db="EMBL/GenBank/DDBJ databases">
        <authorList>
            <person name="Li R."/>
            <person name="Bekaert M."/>
        </authorList>
    </citation>
    <scope>NUCLEOTIDE SEQUENCE</scope>
    <source>
        <strain evidence="2">Farmed</strain>
    </source>
</reference>
<name>A0A812D6T0_ACAPH</name>
<accession>A0A812D6T0</accession>
<feature type="transmembrane region" description="Helical" evidence="1">
    <location>
        <begin position="130"/>
        <end position="149"/>
    </location>
</feature>
<keyword evidence="1" id="KW-0472">Membrane</keyword>
<keyword evidence="1" id="KW-1133">Transmembrane helix</keyword>
<evidence type="ECO:0000313" key="3">
    <source>
        <dbReference type="Proteomes" id="UP000597762"/>
    </source>
</evidence>
<keyword evidence="1" id="KW-0812">Transmembrane</keyword>
<keyword evidence="3" id="KW-1185">Reference proteome</keyword>
<organism evidence="2 3">
    <name type="scientific">Acanthosepion pharaonis</name>
    <name type="common">Pharaoh cuttlefish</name>
    <name type="synonym">Sepia pharaonis</name>
    <dbReference type="NCBI Taxonomy" id="158019"/>
    <lineage>
        <taxon>Eukaryota</taxon>
        <taxon>Metazoa</taxon>
        <taxon>Spiralia</taxon>
        <taxon>Lophotrochozoa</taxon>
        <taxon>Mollusca</taxon>
        <taxon>Cephalopoda</taxon>
        <taxon>Coleoidea</taxon>
        <taxon>Decapodiformes</taxon>
        <taxon>Sepiida</taxon>
        <taxon>Sepiina</taxon>
        <taxon>Sepiidae</taxon>
        <taxon>Acanthosepion</taxon>
    </lineage>
</organism>
<protein>
    <submittedName>
        <fullName evidence="2">Uncharacterized protein</fullName>
    </submittedName>
</protein>
<dbReference type="AlphaFoldDB" id="A0A812D6T0"/>
<proteinExistence type="predicted"/>
<comment type="caution">
    <text evidence="2">The sequence shown here is derived from an EMBL/GenBank/DDBJ whole genome shotgun (WGS) entry which is preliminary data.</text>
</comment>
<evidence type="ECO:0000256" key="1">
    <source>
        <dbReference type="SAM" id="Phobius"/>
    </source>
</evidence>